<proteinExistence type="predicted"/>
<keyword evidence="1" id="KW-0472">Membrane</keyword>
<dbReference type="Proteomes" id="UP000282731">
    <property type="component" value="Chromosome"/>
</dbReference>
<sequence>MTVWPILSTLTTLFAGMVLIVWIGLSGPARREDEEPPTVREELEDLFYSAKRLWKRFARSIVNIGKRDTSSREENE</sequence>
<evidence type="ECO:0000313" key="2">
    <source>
        <dbReference type="EMBL" id="AZT98093.1"/>
    </source>
</evidence>
<name>A0A3Q9NZH1_BREAU</name>
<evidence type="ECO:0000313" key="3">
    <source>
        <dbReference type="Proteomes" id="UP000282731"/>
    </source>
</evidence>
<keyword evidence="1" id="KW-1133">Transmembrane helix</keyword>
<reference evidence="2 3" key="1">
    <citation type="submission" date="2017-12" db="EMBL/GenBank/DDBJ databases">
        <authorList>
            <person name="Levesque S."/>
        </authorList>
    </citation>
    <scope>NUCLEOTIDE SEQUENCE [LARGE SCALE GENOMIC DNA]</scope>
    <source>
        <strain evidence="2 3">SMQ-1420</strain>
    </source>
</reference>
<organism evidence="2 3">
    <name type="scientific">Brevibacterium aurantiacum</name>
    <dbReference type="NCBI Taxonomy" id="273384"/>
    <lineage>
        <taxon>Bacteria</taxon>
        <taxon>Bacillati</taxon>
        <taxon>Actinomycetota</taxon>
        <taxon>Actinomycetes</taxon>
        <taxon>Micrococcales</taxon>
        <taxon>Brevibacteriaceae</taxon>
        <taxon>Brevibacterium</taxon>
    </lineage>
</organism>
<dbReference type="AlphaFoldDB" id="A0A3Q9NZH1"/>
<dbReference type="EMBL" id="CP025334">
    <property type="protein sequence ID" value="AZT98093.1"/>
    <property type="molecule type" value="Genomic_DNA"/>
</dbReference>
<evidence type="ECO:0000256" key="1">
    <source>
        <dbReference type="SAM" id="Phobius"/>
    </source>
</evidence>
<reference evidence="2 3" key="2">
    <citation type="submission" date="2019-01" db="EMBL/GenBank/DDBJ databases">
        <title>Comparative genomic analysis of Brevibacterium aurantiacum sheds light on its evolution and its adaptation to smear-ripened cheeses.</title>
        <authorList>
            <person name="Moineau S."/>
        </authorList>
    </citation>
    <scope>NUCLEOTIDE SEQUENCE [LARGE SCALE GENOMIC DNA]</scope>
    <source>
        <strain evidence="2 3">SMQ-1420</strain>
    </source>
</reference>
<feature type="transmembrane region" description="Helical" evidence="1">
    <location>
        <begin position="6"/>
        <end position="25"/>
    </location>
</feature>
<accession>A0A3Q9NZH1</accession>
<protein>
    <submittedName>
        <fullName evidence="2">Uncharacterized protein</fullName>
    </submittedName>
</protein>
<keyword evidence="1" id="KW-0812">Transmembrane</keyword>
<gene>
    <name evidence="2" type="ORF">CXR27_14630</name>
</gene>
<dbReference type="RefSeq" id="WP_127362262.1">
    <property type="nucleotide sequence ID" value="NZ_CP025334.1"/>
</dbReference>